<dbReference type="RefSeq" id="WP_044939041.1">
    <property type="nucleotide sequence ID" value="NZ_KN174161.1"/>
</dbReference>
<dbReference type="InterPro" id="IPR025048">
    <property type="entry name" value="DUF3987"/>
</dbReference>
<sequence length="541" mass="59303">MGDPLNYLLELGFTLDEVETLKSRNDFTCQQMADAAKAIVDRGGNPLEAFGPRATGWEKPIPFDEIQTPDFPVEALPGPLGAFVECLAESTQTPEEMGGTLSLGVLATAFQRRYEVEVTRDWREPLCLYSSAVAPPGERKSAVISALNKPIYEYEAEVRAAEAAEIAQNQTERALLEKALEAAKNSAAKGKANFEEMRAEALELSARLAEFKDKHPFRLLADDTTPEKLVDIMDAQGGCITVSSAEGGVFDSMAGRYEKGANFDIYLKGHSGDPITVDRIGRKANHIKAPRLTMMLTIQPDVLNGVMNNSTFRGRGLCGRFLYAVCKSKVGHRAISPPPVPDRVRDEYRAFVRRILSDQGSGIIRLSPEADEVRKSYQAYIEKKLGNEWEFMRDWGGKLTGAVVRIAALMHAAECLGPPTDSPISAETMASATSLGEFFSGHAEAAYQLMGANESQADAKYILKRLSAVRLNRVTRSELTRLCRGKFGKAEDMTAALNILVERRYLQEVETDVGYNNRTQIAYFINPAIAGNDGNNGNDAA</sequence>
<evidence type="ECO:0000313" key="3">
    <source>
        <dbReference type="Proteomes" id="UP000029585"/>
    </source>
</evidence>
<dbReference type="AlphaFoldDB" id="A0A096BBU0"/>
<dbReference type="PATRIC" id="fig|742738.3.peg.759"/>
<dbReference type="eggNOG" id="COG0305">
    <property type="taxonomic scope" value="Bacteria"/>
</dbReference>
<dbReference type="HOGENOM" id="CLU_020866_3_0_9"/>
<keyword evidence="1" id="KW-0175">Coiled coil</keyword>
<dbReference type="EMBL" id="ADLO01000027">
    <property type="protein sequence ID" value="KGF56828.1"/>
    <property type="molecule type" value="Genomic_DNA"/>
</dbReference>
<protein>
    <recommendedName>
        <fullName evidence="4">DUF3987 domain-containing protein</fullName>
    </recommendedName>
</protein>
<dbReference type="Proteomes" id="UP000029585">
    <property type="component" value="Unassembled WGS sequence"/>
</dbReference>
<accession>A0A096BBU0</accession>
<name>A0A096BBU0_FLAPL</name>
<proteinExistence type="predicted"/>
<comment type="caution">
    <text evidence="2">The sequence shown here is derived from an EMBL/GenBank/DDBJ whole genome shotgun (WGS) entry which is preliminary data.</text>
</comment>
<keyword evidence="3" id="KW-1185">Reference proteome</keyword>
<gene>
    <name evidence="2" type="ORF">HMPREF9460_00727</name>
</gene>
<evidence type="ECO:0000256" key="1">
    <source>
        <dbReference type="SAM" id="Coils"/>
    </source>
</evidence>
<organism evidence="2 3">
    <name type="scientific">Flavonifractor plautii 1_3_50AFAA</name>
    <dbReference type="NCBI Taxonomy" id="742738"/>
    <lineage>
        <taxon>Bacteria</taxon>
        <taxon>Bacillati</taxon>
        <taxon>Bacillota</taxon>
        <taxon>Clostridia</taxon>
        <taxon>Eubacteriales</taxon>
        <taxon>Oscillospiraceae</taxon>
        <taxon>Flavonifractor</taxon>
    </lineage>
</organism>
<evidence type="ECO:0000313" key="2">
    <source>
        <dbReference type="EMBL" id="KGF56828.1"/>
    </source>
</evidence>
<reference evidence="2 3" key="1">
    <citation type="submission" date="2011-08" db="EMBL/GenBank/DDBJ databases">
        <title>The Genome Sequence of Clostridium orbiscindens 1_3_50AFAA.</title>
        <authorList>
            <consortium name="The Broad Institute Genome Sequencing Platform"/>
            <person name="Earl A."/>
            <person name="Ward D."/>
            <person name="Feldgarden M."/>
            <person name="Gevers D."/>
            <person name="Daigneault M."/>
            <person name="Strauss J."/>
            <person name="Allen-Vercoe E."/>
            <person name="Young S.K."/>
            <person name="Zeng Q."/>
            <person name="Gargeya S."/>
            <person name="Fitzgerald M."/>
            <person name="Haas B."/>
            <person name="Abouelleil A."/>
            <person name="Alvarado L."/>
            <person name="Arachchi H.M."/>
            <person name="Berlin A."/>
            <person name="Brown A."/>
            <person name="Chapman S.B."/>
            <person name="Chen Z."/>
            <person name="Dunbar C."/>
            <person name="Freedman E."/>
            <person name="Gearin G."/>
            <person name="Gellesch M."/>
            <person name="Goldberg J."/>
            <person name="Griggs A."/>
            <person name="Gujja S."/>
            <person name="Heiman D."/>
            <person name="Howarth C."/>
            <person name="Larson L."/>
            <person name="Lui A."/>
            <person name="MacDonald P.J.P."/>
            <person name="Montmayeur A."/>
            <person name="Murphy C."/>
            <person name="Neiman D."/>
            <person name="Pearson M."/>
            <person name="Priest M."/>
            <person name="Roberts A."/>
            <person name="Saif S."/>
            <person name="Shea T."/>
            <person name="Shenoy N."/>
            <person name="Sisk P."/>
            <person name="Stolte C."/>
            <person name="Sykes S."/>
            <person name="Wortman J."/>
            <person name="Nusbaum C."/>
            <person name="Birren B."/>
        </authorList>
    </citation>
    <scope>NUCLEOTIDE SEQUENCE [LARGE SCALE GENOMIC DNA]</scope>
    <source>
        <strain evidence="2 3">1_3_50AFAA</strain>
    </source>
</reference>
<feature type="coiled-coil region" evidence="1">
    <location>
        <begin position="166"/>
        <end position="214"/>
    </location>
</feature>
<evidence type="ECO:0008006" key="4">
    <source>
        <dbReference type="Google" id="ProtNLM"/>
    </source>
</evidence>
<dbReference type="Pfam" id="PF13148">
    <property type="entry name" value="DUF3987"/>
    <property type="match status" value="1"/>
</dbReference>